<comment type="caution">
    <text evidence="1">The sequence shown here is derived from an EMBL/GenBank/DDBJ whole genome shotgun (WGS) entry which is preliminary data.</text>
</comment>
<evidence type="ECO:0008006" key="3">
    <source>
        <dbReference type="Google" id="ProtNLM"/>
    </source>
</evidence>
<accession>A0ABN1MK91</accession>
<dbReference type="EMBL" id="BAAAFH010000001">
    <property type="protein sequence ID" value="GAA0873611.1"/>
    <property type="molecule type" value="Genomic_DNA"/>
</dbReference>
<name>A0ABN1MK91_9FLAO</name>
<keyword evidence="2" id="KW-1185">Reference proteome</keyword>
<evidence type="ECO:0000313" key="1">
    <source>
        <dbReference type="EMBL" id="GAA0873611.1"/>
    </source>
</evidence>
<dbReference type="RefSeq" id="WP_343783813.1">
    <property type="nucleotide sequence ID" value="NZ_BAAAFH010000001.1"/>
</dbReference>
<dbReference type="Proteomes" id="UP001501126">
    <property type="component" value="Unassembled WGS sequence"/>
</dbReference>
<evidence type="ECO:0000313" key="2">
    <source>
        <dbReference type="Proteomes" id="UP001501126"/>
    </source>
</evidence>
<dbReference type="SUPFAM" id="SSF52266">
    <property type="entry name" value="SGNH hydrolase"/>
    <property type="match status" value="1"/>
</dbReference>
<reference evidence="1 2" key="1">
    <citation type="journal article" date="2019" name="Int. J. Syst. Evol. Microbiol.">
        <title>The Global Catalogue of Microorganisms (GCM) 10K type strain sequencing project: providing services to taxonomists for standard genome sequencing and annotation.</title>
        <authorList>
            <consortium name="The Broad Institute Genomics Platform"/>
            <consortium name="The Broad Institute Genome Sequencing Center for Infectious Disease"/>
            <person name="Wu L."/>
            <person name="Ma J."/>
        </authorList>
    </citation>
    <scope>NUCLEOTIDE SEQUENCE [LARGE SCALE GENOMIC DNA]</scope>
    <source>
        <strain evidence="1 2">JCM 16083</strain>
    </source>
</reference>
<proteinExistence type="predicted"/>
<organism evidence="1 2">
    <name type="scientific">Wandonia haliotis</name>
    <dbReference type="NCBI Taxonomy" id="574963"/>
    <lineage>
        <taxon>Bacteria</taxon>
        <taxon>Pseudomonadati</taxon>
        <taxon>Bacteroidota</taxon>
        <taxon>Flavobacteriia</taxon>
        <taxon>Flavobacteriales</taxon>
        <taxon>Crocinitomicaceae</taxon>
        <taxon>Wandonia</taxon>
    </lineage>
</organism>
<sequence>MRRFLKKTLFFLLLPVLILTVAYSLFAYYVNNTSTAYYLEPNVSTIYIGDSHIQKAINDNIIPNSINLGQPSESLYFSYFKLRMFLQHNPSIKQVYLGVGYHNISEYYDQFIYGDLSASVTPKYFHLLPASKQAKLLFLSGKNITPFMKSIINEGVKIIYPDTNGLNFKGKYQNLYVKKTKAVDSSMNKRIQHQYYDNNRLYPFSELNLYYLDQIKKLCESKNVKLTALNTPLHDYYKNKIPKVYQEKLLEILSKSKIDYLDLSELKLNENCYIPDGDHVSELGAKIVSIYLKSMSD</sequence>
<gene>
    <name evidence="1" type="ORF">GCM10009118_00190</name>
</gene>
<protein>
    <recommendedName>
        <fullName evidence="3">SGNH/GDSL hydrolase family protein</fullName>
    </recommendedName>
</protein>